<evidence type="ECO:0000313" key="2">
    <source>
        <dbReference type="Proteomes" id="UP000078546"/>
    </source>
</evidence>
<dbReference type="Proteomes" id="UP000078546">
    <property type="component" value="Unassembled WGS sequence"/>
</dbReference>
<accession>A0A1A8WYK3</accession>
<protein>
    <submittedName>
        <fullName evidence="1">Uncharacterized protein</fullName>
    </submittedName>
</protein>
<dbReference type="AlphaFoldDB" id="A0A1A8WYK3"/>
<name>A0A1A8WYK3_PLAOA</name>
<gene>
    <name evidence="1" type="ORF">POVCU1_032650</name>
</gene>
<evidence type="ECO:0000313" key="1">
    <source>
        <dbReference type="EMBL" id="SBS96477.1"/>
    </source>
</evidence>
<reference evidence="2" key="1">
    <citation type="submission" date="2016-05" db="EMBL/GenBank/DDBJ databases">
        <authorList>
            <person name="Naeem Raeece"/>
        </authorList>
    </citation>
    <scope>NUCLEOTIDE SEQUENCE [LARGE SCALE GENOMIC DNA]</scope>
</reference>
<sequence>MKVRAWDMNNKEINELTELRICGVANLRKLRTCEVTNLRSYELAELQCSTNNFLCEKEGDPMKKCASSTYVQQCIDK</sequence>
<dbReference type="EMBL" id="FLQV01000600">
    <property type="protein sequence ID" value="SBS96477.1"/>
    <property type="molecule type" value="Genomic_DNA"/>
</dbReference>
<proteinExistence type="predicted"/>
<organism evidence="1 2">
    <name type="scientific">Plasmodium ovale curtisi</name>
    <dbReference type="NCBI Taxonomy" id="864141"/>
    <lineage>
        <taxon>Eukaryota</taxon>
        <taxon>Sar</taxon>
        <taxon>Alveolata</taxon>
        <taxon>Apicomplexa</taxon>
        <taxon>Aconoidasida</taxon>
        <taxon>Haemosporida</taxon>
        <taxon>Plasmodiidae</taxon>
        <taxon>Plasmodium</taxon>
        <taxon>Plasmodium (Plasmodium)</taxon>
    </lineage>
</organism>